<dbReference type="GO" id="GO:0016788">
    <property type="term" value="F:hydrolase activity, acting on ester bonds"/>
    <property type="evidence" value="ECO:0007669"/>
    <property type="project" value="InterPro"/>
</dbReference>
<gene>
    <name evidence="4" type="ORF">ENS82_03885</name>
</gene>
<dbReference type="PROSITE" id="PS01091">
    <property type="entry name" value="TATD_3"/>
    <property type="match status" value="1"/>
</dbReference>
<dbReference type="Gene3D" id="3.20.20.140">
    <property type="entry name" value="Metal-dependent hydrolases"/>
    <property type="match status" value="1"/>
</dbReference>
<sequence>MTDTHCHLDFMEPQETQAAIEASRDFKAILTIGTNPVRNRNTLALAEAHPHIWAAVGLHPTEAQLLSPELEADLQHLAQHPKVRAIGETGLDFYWTPETRQAQYRTLDFQHQLAASLELPLIFHVRSKQDDLAEQELAAWLLYNRPSRFVLHAFAGHPKLIEVGLALGAYFGFAGPLTYKKNVALREAAKQIPLERLLIETDAPFLPPEPYRGKRNHPALARFTLAKLAEIRGLDLEQMEQITDQNAQACFAFNADAIVNRF</sequence>
<protein>
    <submittedName>
        <fullName evidence="4">TatD family deoxyribonuclease</fullName>
    </submittedName>
</protein>
<organism evidence="4">
    <name type="scientific">Meiothermus ruber</name>
    <dbReference type="NCBI Taxonomy" id="277"/>
    <lineage>
        <taxon>Bacteria</taxon>
        <taxon>Thermotogati</taxon>
        <taxon>Deinococcota</taxon>
        <taxon>Deinococci</taxon>
        <taxon>Thermales</taxon>
        <taxon>Thermaceae</taxon>
        <taxon>Meiothermus</taxon>
    </lineage>
</organism>
<dbReference type="GO" id="GO:0004536">
    <property type="term" value="F:DNA nuclease activity"/>
    <property type="evidence" value="ECO:0007669"/>
    <property type="project" value="InterPro"/>
</dbReference>
<comment type="caution">
    <text evidence="4">The sequence shown here is derived from an EMBL/GenBank/DDBJ whole genome shotgun (WGS) entry which is preliminary data.</text>
</comment>
<feature type="binding site" evidence="3">
    <location>
        <position position="5"/>
    </location>
    <ligand>
        <name>a divalent metal cation</name>
        <dbReference type="ChEBI" id="CHEBI:60240"/>
        <label>1</label>
    </ligand>
</feature>
<dbReference type="InterPro" id="IPR032466">
    <property type="entry name" value="Metal_Hydrolase"/>
</dbReference>
<keyword evidence="1 3" id="KW-0479">Metal-binding</keyword>
<evidence type="ECO:0000256" key="2">
    <source>
        <dbReference type="ARBA" id="ARBA00022801"/>
    </source>
</evidence>
<dbReference type="InterPro" id="IPR015991">
    <property type="entry name" value="TatD/YcfH-like"/>
</dbReference>
<name>A0A7C3DF10_MEIRU</name>
<proteinExistence type="predicted"/>
<dbReference type="GO" id="GO:0005829">
    <property type="term" value="C:cytosol"/>
    <property type="evidence" value="ECO:0007669"/>
    <property type="project" value="TreeGrafter"/>
</dbReference>
<dbReference type="Pfam" id="PF01026">
    <property type="entry name" value="TatD_DNase"/>
    <property type="match status" value="1"/>
</dbReference>
<dbReference type="InterPro" id="IPR018228">
    <property type="entry name" value="DNase_TatD-rel_CS"/>
</dbReference>
<keyword evidence="2" id="KW-0378">Hydrolase</keyword>
<dbReference type="PANTHER" id="PTHR46124">
    <property type="entry name" value="D-AMINOACYL-TRNA DEACYLASE"/>
    <property type="match status" value="1"/>
</dbReference>
<dbReference type="CDD" id="cd01310">
    <property type="entry name" value="TatD_DNAse"/>
    <property type="match status" value="1"/>
</dbReference>
<dbReference type="RefSeq" id="WP_409658955.1">
    <property type="nucleotide sequence ID" value="NZ_JBKBUW010000082.1"/>
</dbReference>
<dbReference type="GO" id="GO:0046872">
    <property type="term" value="F:metal ion binding"/>
    <property type="evidence" value="ECO:0007669"/>
    <property type="project" value="UniProtKB-KW"/>
</dbReference>
<dbReference type="AlphaFoldDB" id="A0A7C3DF10"/>
<feature type="binding site" evidence="3">
    <location>
        <position position="202"/>
    </location>
    <ligand>
        <name>a divalent metal cation</name>
        <dbReference type="ChEBI" id="CHEBI:60240"/>
        <label>1</label>
    </ligand>
</feature>
<dbReference type="EMBL" id="DSWI01000010">
    <property type="protein sequence ID" value="HFG19849.1"/>
    <property type="molecule type" value="Genomic_DNA"/>
</dbReference>
<dbReference type="FunFam" id="3.20.20.140:FF:000005">
    <property type="entry name" value="TatD family hydrolase"/>
    <property type="match status" value="1"/>
</dbReference>
<feature type="binding site" evidence="3">
    <location>
        <position position="88"/>
    </location>
    <ligand>
        <name>a divalent metal cation</name>
        <dbReference type="ChEBI" id="CHEBI:60240"/>
        <label>1</label>
    </ligand>
</feature>
<dbReference type="InterPro" id="IPR001130">
    <property type="entry name" value="TatD-like"/>
</dbReference>
<dbReference type="PIRSF" id="PIRSF005902">
    <property type="entry name" value="DNase_TatD"/>
    <property type="match status" value="1"/>
</dbReference>
<feature type="binding site" evidence="3">
    <location>
        <position position="124"/>
    </location>
    <ligand>
        <name>a divalent metal cation</name>
        <dbReference type="ChEBI" id="CHEBI:60240"/>
        <label>2</label>
    </ligand>
</feature>
<evidence type="ECO:0000256" key="3">
    <source>
        <dbReference type="PIRSR" id="PIRSR005902-1"/>
    </source>
</evidence>
<evidence type="ECO:0000313" key="4">
    <source>
        <dbReference type="EMBL" id="HFG19849.1"/>
    </source>
</evidence>
<dbReference type="PANTHER" id="PTHR46124:SF2">
    <property type="entry name" value="D-AMINOACYL-TRNA DEACYLASE"/>
    <property type="match status" value="1"/>
</dbReference>
<dbReference type="NCBIfam" id="TIGR00010">
    <property type="entry name" value="YchF/TatD family DNA exonuclease"/>
    <property type="match status" value="1"/>
</dbReference>
<accession>A0A7C3DF10</accession>
<evidence type="ECO:0000256" key="1">
    <source>
        <dbReference type="ARBA" id="ARBA00022723"/>
    </source>
</evidence>
<reference evidence="4" key="1">
    <citation type="journal article" date="2020" name="mSystems">
        <title>Genome- and Community-Level Interaction Insights into Carbon Utilization and Element Cycling Functions of Hydrothermarchaeota in Hydrothermal Sediment.</title>
        <authorList>
            <person name="Zhou Z."/>
            <person name="Liu Y."/>
            <person name="Xu W."/>
            <person name="Pan J."/>
            <person name="Luo Z.H."/>
            <person name="Li M."/>
        </authorList>
    </citation>
    <scope>NUCLEOTIDE SEQUENCE [LARGE SCALE GENOMIC DNA]</scope>
    <source>
        <strain evidence="4">SpSt-524</strain>
    </source>
</reference>
<dbReference type="SUPFAM" id="SSF51556">
    <property type="entry name" value="Metallo-dependent hydrolases"/>
    <property type="match status" value="1"/>
</dbReference>
<feature type="binding site" evidence="3">
    <location>
        <position position="152"/>
    </location>
    <ligand>
        <name>a divalent metal cation</name>
        <dbReference type="ChEBI" id="CHEBI:60240"/>
        <label>2</label>
    </ligand>
</feature>
<feature type="binding site" evidence="3">
    <location>
        <position position="7"/>
    </location>
    <ligand>
        <name>a divalent metal cation</name>
        <dbReference type="ChEBI" id="CHEBI:60240"/>
        <label>1</label>
    </ligand>
</feature>